<sequence>MKPYLAFILSVLIKSTLAFTPNCTATTFTLPNTTLISASLHPANTTLLIPQVPSCGGASFNLTTPISICRVVLDVATSPSSAVRVEGWLPPPEAWNSRLLASGTGGIGGCVDYPVLQSGCLLGFATFGTNAGHDGAAGWDFFLDKPETIRDFGTRGVHVEVETARRVVGAYYRREEKVRYYQGCSTGGRQGLQEAALFPDDFDGVLVGAPGVDWLHIVASKGILATRIGWPDIGSEGYVRNEVWEEIVRRQVEMFDAADGVEDGIVDEPLRHVFDPAVMACKEGEEEREVCLGPEQVESVRRAYEPIRDSEGRVVYPAFGLGADTGVFSDNIVDGRAELVYTILQGQDFWRGAVYNDSSWTPHAFNESRMDFAVALNPGGINADFRNLTAFRARGGKILQYHGRADQTVTPALSSEFFEGVKRVVGLTQAEMDGFYRLFFIPGMRHCSGGRGAWDIGQTYPLDGRRLDPRGNALLALVEWVEGGRAAEEVVGAMYGGEGNCEVLAERKYCSYPYESRWDGVQNSNLSTAWNCVLPAH</sequence>
<keyword evidence="2" id="KW-0719">Serine esterase</keyword>
<dbReference type="EC" id="3.1.1.-" evidence="10"/>
<dbReference type="InterPro" id="IPR011118">
    <property type="entry name" value="Tannase/feruloyl_esterase"/>
</dbReference>
<dbReference type="GO" id="GO:0045493">
    <property type="term" value="P:xylan catabolic process"/>
    <property type="evidence" value="ECO:0007669"/>
    <property type="project" value="UniProtKB-KW"/>
</dbReference>
<evidence type="ECO:0000256" key="7">
    <source>
        <dbReference type="ARBA" id="ARBA00022837"/>
    </source>
</evidence>
<evidence type="ECO:0000256" key="8">
    <source>
        <dbReference type="ARBA" id="ARBA00023157"/>
    </source>
</evidence>
<evidence type="ECO:0000256" key="5">
    <source>
        <dbReference type="ARBA" id="ARBA00022729"/>
    </source>
</evidence>
<name>A0AAD9B030_9PEZI</name>
<keyword evidence="3" id="KW-0858">Xylan degradation</keyword>
<comment type="catalytic activity">
    <reaction evidence="9">
        <text>feruloyl-polysaccharide + H2O = ferulate + polysaccharide.</text>
        <dbReference type="EC" id="3.1.1.73"/>
    </reaction>
</comment>
<keyword evidence="6 10" id="KW-0378">Hydrolase</keyword>
<dbReference type="GO" id="GO:0046872">
    <property type="term" value="F:metal ion binding"/>
    <property type="evidence" value="ECO:0007669"/>
    <property type="project" value="UniProtKB-KW"/>
</dbReference>
<evidence type="ECO:0000313" key="11">
    <source>
        <dbReference type="EMBL" id="KAK1856344.1"/>
    </source>
</evidence>
<dbReference type="SUPFAM" id="SSF53474">
    <property type="entry name" value="alpha/beta-Hydrolases"/>
    <property type="match status" value="1"/>
</dbReference>
<reference evidence="11" key="1">
    <citation type="submission" date="2023-01" db="EMBL/GenBank/DDBJ databases">
        <title>Colletotrichum chrysophilum M932 genome sequence.</title>
        <authorList>
            <person name="Baroncelli R."/>
        </authorList>
    </citation>
    <scope>NUCLEOTIDE SEQUENCE</scope>
    <source>
        <strain evidence="11">M932</strain>
    </source>
</reference>
<comment type="similarity">
    <text evidence="1 10">Belongs to the tannase family.</text>
</comment>
<dbReference type="Proteomes" id="UP001243330">
    <property type="component" value="Unassembled WGS sequence"/>
</dbReference>
<evidence type="ECO:0000256" key="10">
    <source>
        <dbReference type="RuleBase" id="RU361238"/>
    </source>
</evidence>
<gene>
    <name evidence="11" type="ORF">CCHR01_01092</name>
</gene>
<dbReference type="Pfam" id="PF07519">
    <property type="entry name" value="Tannase"/>
    <property type="match status" value="1"/>
</dbReference>
<feature type="signal peptide" evidence="10">
    <location>
        <begin position="1"/>
        <end position="18"/>
    </location>
</feature>
<keyword evidence="3" id="KW-0624">Polysaccharide degradation</keyword>
<proteinExistence type="inferred from homology"/>
<dbReference type="PANTHER" id="PTHR33938">
    <property type="entry name" value="FERULOYL ESTERASE B-RELATED"/>
    <property type="match status" value="1"/>
</dbReference>
<dbReference type="AlphaFoldDB" id="A0AAD9B030"/>
<organism evidence="11 12">
    <name type="scientific">Colletotrichum chrysophilum</name>
    <dbReference type="NCBI Taxonomy" id="1836956"/>
    <lineage>
        <taxon>Eukaryota</taxon>
        <taxon>Fungi</taxon>
        <taxon>Dikarya</taxon>
        <taxon>Ascomycota</taxon>
        <taxon>Pezizomycotina</taxon>
        <taxon>Sordariomycetes</taxon>
        <taxon>Hypocreomycetidae</taxon>
        <taxon>Glomerellales</taxon>
        <taxon>Glomerellaceae</taxon>
        <taxon>Colletotrichum</taxon>
        <taxon>Colletotrichum gloeosporioides species complex</taxon>
    </lineage>
</organism>
<evidence type="ECO:0000256" key="2">
    <source>
        <dbReference type="ARBA" id="ARBA00022487"/>
    </source>
</evidence>
<keyword evidence="12" id="KW-1185">Reference proteome</keyword>
<keyword evidence="5 10" id="KW-0732">Signal</keyword>
<keyword evidence="7" id="KW-0106">Calcium</keyword>
<keyword evidence="3" id="KW-0119">Carbohydrate metabolism</keyword>
<keyword evidence="8" id="KW-1015">Disulfide bond</keyword>
<evidence type="ECO:0000313" key="12">
    <source>
        <dbReference type="Proteomes" id="UP001243330"/>
    </source>
</evidence>
<keyword evidence="4" id="KW-0479">Metal-binding</keyword>
<evidence type="ECO:0000256" key="6">
    <source>
        <dbReference type="ARBA" id="ARBA00022801"/>
    </source>
</evidence>
<evidence type="ECO:0000256" key="1">
    <source>
        <dbReference type="ARBA" id="ARBA00006249"/>
    </source>
</evidence>
<accession>A0AAD9B030</accession>
<evidence type="ECO:0000256" key="4">
    <source>
        <dbReference type="ARBA" id="ARBA00022723"/>
    </source>
</evidence>
<dbReference type="GO" id="GO:0030600">
    <property type="term" value="F:feruloyl esterase activity"/>
    <property type="evidence" value="ECO:0007669"/>
    <property type="project" value="UniProtKB-EC"/>
</dbReference>
<dbReference type="PANTHER" id="PTHR33938:SF15">
    <property type="entry name" value="FERULOYL ESTERASE B-RELATED"/>
    <property type="match status" value="1"/>
</dbReference>
<protein>
    <recommendedName>
        <fullName evidence="10">Carboxylic ester hydrolase</fullName>
        <ecNumber evidence="10">3.1.1.-</ecNumber>
    </recommendedName>
</protein>
<feature type="chain" id="PRO_5041783304" description="Carboxylic ester hydrolase" evidence="10">
    <location>
        <begin position="19"/>
        <end position="537"/>
    </location>
</feature>
<comment type="caution">
    <text evidence="11">The sequence shown here is derived from an EMBL/GenBank/DDBJ whole genome shotgun (WGS) entry which is preliminary data.</text>
</comment>
<evidence type="ECO:0000256" key="3">
    <source>
        <dbReference type="ARBA" id="ARBA00022651"/>
    </source>
</evidence>
<dbReference type="EMBL" id="JAQOWY010000010">
    <property type="protein sequence ID" value="KAK1856344.1"/>
    <property type="molecule type" value="Genomic_DNA"/>
</dbReference>
<evidence type="ECO:0000256" key="9">
    <source>
        <dbReference type="ARBA" id="ARBA00034075"/>
    </source>
</evidence>
<dbReference type="InterPro" id="IPR029058">
    <property type="entry name" value="AB_hydrolase_fold"/>
</dbReference>